<evidence type="ECO:0000256" key="1">
    <source>
        <dbReference type="SAM" id="Phobius"/>
    </source>
</evidence>
<dbReference type="Proteomes" id="UP001200513">
    <property type="component" value="Chromosome"/>
</dbReference>
<gene>
    <name evidence="2" type="ORF">K9W46_09655</name>
</gene>
<feature type="transmembrane region" description="Helical" evidence="1">
    <location>
        <begin position="64"/>
        <end position="84"/>
    </location>
</feature>
<dbReference type="AlphaFoldDB" id="A0A9Y1BPG3"/>
<name>A0A9Y1BPG3_9ARCH</name>
<protein>
    <submittedName>
        <fullName evidence="2">Uncharacterized protein</fullName>
    </submittedName>
</protein>
<feature type="transmembrane region" description="Helical" evidence="1">
    <location>
        <begin position="23"/>
        <end position="44"/>
    </location>
</feature>
<feature type="transmembrane region" description="Helical" evidence="1">
    <location>
        <begin position="129"/>
        <end position="152"/>
    </location>
</feature>
<keyword evidence="1" id="KW-1133">Transmembrane helix</keyword>
<dbReference type="EMBL" id="CP084167">
    <property type="protein sequence ID" value="UJG42645.1"/>
    <property type="molecule type" value="Genomic_DNA"/>
</dbReference>
<keyword evidence="1" id="KW-0472">Membrane</keyword>
<feature type="transmembrane region" description="Helical" evidence="1">
    <location>
        <begin position="96"/>
        <end position="117"/>
    </location>
</feature>
<evidence type="ECO:0000313" key="2">
    <source>
        <dbReference type="EMBL" id="UJG42645.1"/>
    </source>
</evidence>
<sequence>MDTKYFNKAKQNFSKQHTIIQHFRWFVIFFATSFCSLLLLFILFASLEEAYDSVEDFFKYNSWIFWPSLIAFSLLTATIVILLLWKGYLNMKHTLIFVSVGLCYLLLGLIIFLIFEGNLLRTNAQIETIILIVIDLCSVILAFLTTFAIQFFGRRNKK</sequence>
<accession>A0A9Y1BPG3</accession>
<proteinExistence type="predicted"/>
<organism evidence="2">
    <name type="scientific">Candidatus Heimdallarchaeum endolithica</name>
    <dbReference type="NCBI Taxonomy" id="2876572"/>
    <lineage>
        <taxon>Archaea</taxon>
        <taxon>Promethearchaeati</taxon>
        <taxon>Candidatus Heimdallarchaeota</taxon>
        <taxon>Candidatus Heimdallarchaeia (ex Rinke et al. 2021) (nom. nud.)</taxon>
        <taxon>Candidatus Heimdallarchaeales</taxon>
        <taxon>Candidatus Heimdallarchaeaceae</taxon>
        <taxon>Candidatus Heimdallarchaeum</taxon>
    </lineage>
</organism>
<keyword evidence="1" id="KW-0812">Transmembrane</keyword>
<reference evidence="2" key="1">
    <citation type="journal article" date="2022" name="Nat. Microbiol.">
        <title>Unique mobile elements and scalable gene flow at the prokaryote-eukaryote boundary revealed by circularized Asgard archaea genomes.</title>
        <authorList>
            <person name="Wu F."/>
            <person name="Speth D.R."/>
            <person name="Philosof A."/>
            <person name="Cremiere A."/>
            <person name="Narayanan A."/>
            <person name="Barco R.A."/>
            <person name="Connon S.A."/>
            <person name="Amend J.P."/>
            <person name="Antoshechkin I.A."/>
            <person name="Orphan V.J."/>
        </authorList>
    </citation>
    <scope>NUCLEOTIDE SEQUENCE</scope>
    <source>
        <strain evidence="2">PR6</strain>
    </source>
</reference>